<dbReference type="PANTHER" id="PTHR13308">
    <property type="entry name" value="NEDD4-BINDING PROTEIN 2-LIKE 1"/>
    <property type="match status" value="1"/>
</dbReference>
<evidence type="ECO:0000256" key="1">
    <source>
        <dbReference type="SAM" id="Coils"/>
    </source>
</evidence>
<dbReference type="Pfam" id="PF08302">
    <property type="entry name" value="tRNA_lig_CPD"/>
    <property type="match status" value="1"/>
</dbReference>
<feature type="coiled-coil region" evidence="1">
    <location>
        <begin position="111"/>
        <end position="138"/>
    </location>
</feature>
<dbReference type="InterPro" id="IPR015965">
    <property type="entry name" value="tRNA_lig_PDEase"/>
</dbReference>
<dbReference type="SUPFAM" id="SSF52540">
    <property type="entry name" value="P-loop containing nucleoside triphosphate hydrolases"/>
    <property type="match status" value="1"/>
</dbReference>
<feature type="compositionally biased region" description="Low complexity" evidence="2">
    <location>
        <begin position="13"/>
        <end position="25"/>
    </location>
</feature>
<dbReference type="AlphaFoldDB" id="A0AAV0UQL3"/>
<organism evidence="4 5">
    <name type="scientific">Hyaloperonospora brassicae</name>
    <name type="common">Brassica downy mildew</name>
    <name type="synonym">Peronospora brassicae</name>
    <dbReference type="NCBI Taxonomy" id="162125"/>
    <lineage>
        <taxon>Eukaryota</taxon>
        <taxon>Sar</taxon>
        <taxon>Stramenopiles</taxon>
        <taxon>Oomycota</taxon>
        <taxon>Peronosporomycetes</taxon>
        <taxon>Peronosporales</taxon>
        <taxon>Peronosporaceae</taxon>
        <taxon>Hyaloperonospora</taxon>
    </lineage>
</organism>
<dbReference type="PANTHER" id="PTHR13308:SF40">
    <property type="entry name" value="NEDD4-BINDING PROTEIN 2-LIKE 1"/>
    <property type="match status" value="1"/>
</dbReference>
<feature type="region of interest" description="Disordered" evidence="2">
    <location>
        <begin position="1"/>
        <end position="40"/>
    </location>
</feature>
<dbReference type="InterPro" id="IPR027417">
    <property type="entry name" value="P-loop_NTPase"/>
</dbReference>
<proteinExistence type="predicted"/>
<evidence type="ECO:0000313" key="4">
    <source>
        <dbReference type="EMBL" id="CAI5737920.1"/>
    </source>
</evidence>
<feature type="region of interest" description="Disordered" evidence="2">
    <location>
        <begin position="1181"/>
        <end position="1201"/>
    </location>
</feature>
<comment type="caution">
    <text evidence="4">The sequence shown here is derived from an EMBL/GenBank/DDBJ whole genome shotgun (WGS) entry which is preliminary data.</text>
</comment>
<gene>
    <name evidence="4" type="ORF">HBR001_LOCUS7316</name>
</gene>
<keyword evidence="1" id="KW-0175">Coiled coil</keyword>
<dbReference type="Pfam" id="PF13671">
    <property type="entry name" value="AAA_33"/>
    <property type="match status" value="1"/>
</dbReference>
<sequence>MAWRTAARRGARRSSTSTQSSSSRGRGSRRRAPTELADPDVARGIDQSALRVRVALELCSVHHDAKSLRDVCVDFERTFDAHRSAAVTARHDVRVELLECGLNKWQHVVELQRVLAALKRLEENGEQLELQVETMLQQDVKKNEWKLSVGFTRASEDAIWRIANSLILRLKSCEVLAMKLLPTHRLVVPLLSSSEERSDVEHDKYQWKGRLTWSQVTLDAAVGDQREEIQRVVLQPIDAAKRAFSVAEMRYPGLADLVDDMLRSNVGSGKPVVVIMRGIPGSGKSTLGRELEALCGHKRVAFTMCSADLHFATPRGYVFNGKELSAAHGKCKDDYRRAVTGAISEGNKQSSCYQHVVLVENTSTQKWEYAPYEDIAQSFGCRVHIVEMKCPDVLTALRMGRRNAHGVPPLKVVSMYLRWEEDTRAHSFTPQFEHGLLSANPVSDGDVGNLIYVGLFLDEKSRTELAARIPAAHVNKYADHVTLFYQPNLQYVRDVELSALGSVRGVEVVQDDRGQALRVEVDRNLHLQRRNKIPHVTLSTAHRVKPVYSNDLLSISSAKRAAVDPPLDLKARVGAVFSVEEEQVVTTTSPFAVDDSAYDSSRTHRDVDNDVSPQRSNAAKSKLFILHVRECDFAKDTGETRTKLRGMAQVLYQMGSGCKARLLCIRKSQTSPLSVSALMKRVQSRFLLSATQSFDDVVSFCEPVSSNAFDETICKYLDTANFGLYKQVTILTTDAEVLQRPLSEVRCFQDSALSVSWIGQECAVSRDKRMLEFPCTSMSAMLDSLGINVEERTRSVILRGISAIEEAWTRVSAVKGDGALHRIDTTIMSMSSPVIGLCLVLPSGTSFSEEATLQEKLLSELRGACSVRHVVCDSSVPDRFYFSLCTASSYTPVFCVQMSSPSKDCGGAVDKSAAVQLECWQHQLQASRELCDTEPYSVMTVLVRAILSSRCSSLLPSECQLSSLVNLISEHLVLHYFKSIESCGEVDAVPSAADVASGRIIYSLYRMLTYLSKVNVDEWPAIFGAPLQTLQGDQRAQAAWSRAMEDVMQSCSAVMVKYPRVAQGLSRATRLNLSDHLEAISALIEPRVDPTYSASSVRAAAIVSSHVEWSLVHSLALCDKLRHAAALRVTRADNDDRSTEEDDPARRVFFSCAPSVVARRIDVTTSSLEILRDVMTKTGDASKAAERDVAHDATSCHVESEDDGAWDLNQSRIDMQWEVDAPDGRSDVVD</sequence>
<feature type="compositionally biased region" description="Basic residues" evidence="2">
    <location>
        <begin position="1"/>
        <end position="12"/>
    </location>
</feature>
<evidence type="ECO:0000313" key="5">
    <source>
        <dbReference type="Proteomes" id="UP001162031"/>
    </source>
</evidence>
<dbReference type="InterPro" id="IPR026302">
    <property type="entry name" value="NEDD4-bd_p2"/>
</dbReference>
<keyword evidence="5" id="KW-1185">Reference proteome</keyword>
<name>A0AAV0UQL3_HYABA</name>
<dbReference type="Proteomes" id="UP001162031">
    <property type="component" value="Unassembled WGS sequence"/>
</dbReference>
<dbReference type="Gene3D" id="3.40.50.300">
    <property type="entry name" value="P-loop containing nucleotide triphosphate hydrolases"/>
    <property type="match status" value="1"/>
</dbReference>
<dbReference type="EMBL" id="CANTFL010001352">
    <property type="protein sequence ID" value="CAI5737920.1"/>
    <property type="molecule type" value="Genomic_DNA"/>
</dbReference>
<protein>
    <recommendedName>
        <fullName evidence="3">tRNA ligase phosphodiesterase domain-containing protein</fullName>
    </recommendedName>
</protein>
<dbReference type="GO" id="GO:0003972">
    <property type="term" value="F:RNA ligase (ATP) activity"/>
    <property type="evidence" value="ECO:0007669"/>
    <property type="project" value="InterPro"/>
</dbReference>
<reference evidence="4" key="1">
    <citation type="submission" date="2022-12" db="EMBL/GenBank/DDBJ databases">
        <authorList>
            <person name="Webb A."/>
        </authorList>
    </citation>
    <scope>NUCLEOTIDE SEQUENCE</scope>
    <source>
        <strain evidence="4">Hp1</strain>
    </source>
</reference>
<evidence type="ECO:0000256" key="2">
    <source>
        <dbReference type="SAM" id="MobiDB-lite"/>
    </source>
</evidence>
<dbReference type="GO" id="GO:0006388">
    <property type="term" value="P:tRNA splicing, via endonucleolytic cleavage and ligation"/>
    <property type="evidence" value="ECO:0007669"/>
    <property type="project" value="InterPro"/>
</dbReference>
<accession>A0AAV0UQL3</accession>
<feature type="domain" description="tRNA ligase phosphodiesterase" evidence="3">
    <location>
        <begin position="504"/>
        <end position="555"/>
    </location>
</feature>
<dbReference type="GO" id="GO:0005524">
    <property type="term" value="F:ATP binding"/>
    <property type="evidence" value="ECO:0007669"/>
    <property type="project" value="InterPro"/>
</dbReference>
<evidence type="ECO:0000259" key="3">
    <source>
        <dbReference type="Pfam" id="PF08302"/>
    </source>
</evidence>